<dbReference type="InterPro" id="IPR015413">
    <property type="entry name" value="Methionyl/Leucyl_tRNA_Synth"/>
</dbReference>
<evidence type="ECO:0000256" key="1">
    <source>
        <dbReference type="ARBA" id="ARBA00005594"/>
    </source>
</evidence>
<keyword evidence="4 9" id="KW-0547">Nucleotide-binding</keyword>
<dbReference type="KEGG" id="crv:A357_0117"/>
<dbReference type="EMBL" id="CP003545">
    <property type="protein sequence ID" value="AFP84326.1"/>
    <property type="molecule type" value="Genomic_DNA"/>
</dbReference>
<dbReference type="Gene3D" id="3.40.50.620">
    <property type="entry name" value="HUPs"/>
    <property type="match status" value="2"/>
</dbReference>
<evidence type="ECO:0000256" key="6">
    <source>
        <dbReference type="ARBA" id="ARBA00022917"/>
    </source>
</evidence>
<comment type="similarity">
    <text evidence="1 9">Belongs to the class-I aminoacyl-tRNA synthetase family.</text>
</comment>
<proteinExistence type="inferred from homology"/>
<sequence length="631" mass="76397">MIYFKNPYFIENKIVKNIKNTKKEKFFCIPMFPYPSGKLHLGHARNYIISDIISRYKILKKKNVFQSIAWDAFGLPAENASIKYNLNPEKWTVSNIKFMKKQLNFLSLNYSKLEFSTCDIKFYKWEFFFFIILIKNNILYKTTKIVNWDNVENCILSNEQVKNNKGWRSDSLIKKIKIKTWFLKMKKYSSRLLYDLNYNNWSKKIKNAQKNWIKIFSLFFLKNKKFYINTNIKIINFNEKINFKNKKIIFLIIKNFDNNIISSIKIFFLDRSIKKNRKIILCNYFIKIKKIKKNYLNIIIKKKRCYFIKLSNLKNWSFLRERKWGSPFFYKKVKNNNFKNYKTTDTFIQSSWYYLFYIKTKNINTKKKNSFLPINIYIGGIEHINLHLIYLRFFNKILFDLKIINVKEVILNFVNNGLLINKVYYKIENNKIVFCKHNKNSFLFGIEKMSKSKKNGINPIKIIKKFGSDILRLYFITNKPLNKNIIWNNNNFISIKNFILNLNKNIILKKYNNNIIYLNDIFNIKKIHTIISLINKILQKNNNINQLKIIIYCLYPIIPNLSKIFWFKIGCNFSIENFKFSKNYNKTYKLYYKNKFIKNIKKKNYFFDINNILYKISKIIISMDEISIIIL</sequence>
<reference evidence="12 13" key="1">
    <citation type="journal article" date="2012" name="Mol. Biol. Evol.">
        <title>Genome reduction and co-evolution between the primary and secondary bacterial symbionts of psyllids.</title>
        <authorList>
            <person name="Sloan D.B."/>
            <person name="Moran N.A."/>
        </authorList>
    </citation>
    <scope>NUCLEOTIDE SEQUENCE [LARGE SCALE GENOMIC DNA]</scope>
    <source>
        <strain evidence="12 13">PC</strain>
    </source>
</reference>
<protein>
    <recommendedName>
        <fullName evidence="2">leucine--tRNA ligase</fullName>
        <ecNumber evidence="2">6.1.1.4</ecNumber>
    </recommendedName>
</protein>
<keyword evidence="5 9" id="KW-0067">ATP-binding</keyword>
<organism evidence="12 13">
    <name type="scientific">Candidatus Carsonella ruddii PC isolate NHV</name>
    <dbReference type="NCBI Taxonomy" id="1202540"/>
    <lineage>
        <taxon>Bacteria</taxon>
        <taxon>Pseudomonadati</taxon>
        <taxon>Pseudomonadota</taxon>
        <taxon>Gammaproteobacteria</taxon>
        <taxon>Oceanospirillales</taxon>
        <taxon>Halomonadaceae</taxon>
        <taxon>Zymobacter group</taxon>
        <taxon>Candidatus Carsonella</taxon>
    </lineage>
</organism>
<evidence type="ECO:0000256" key="3">
    <source>
        <dbReference type="ARBA" id="ARBA00022598"/>
    </source>
</evidence>
<dbReference type="GO" id="GO:0005524">
    <property type="term" value="F:ATP binding"/>
    <property type="evidence" value="ECO:0007669"/>
    <property type="project" value="UniProtKB-KW"/>
</dbReference>
<dbReference type="Proteomes" id="UP000003935">
    <property type="component" value="Chromosome"/>
</dbReference>
<keyword evidence="6 9" id="KW-0648">Protein biosynthesis</keyword>
<dbReference type="OrthoDB" id="9810365at2"/>
<dbReference type="InterPro" id="IPR002302">
    <property type="entry name" value="Leu-tRNA-ligase"/>
</dbReference>
<evidence type="ECO:0000256" key="9">
    <source>
        <dbReference type="RuleBase" id="RU363035"/>
    </source>
</evidence>
<dbReference type="GO" id="GO:0006429">
    <property type="term" value="P:leucyl-tRNA aminoacylation"/>
    <property type="evidence" value="ECO:0007669"/>
    <property type="project" value="InterPro"/>
</dbReference>
<dbReference type="GO" id="GO:0004823">
    <property type="term" value="F:leucine-tRNA ligase activity"/>
    <property type="evidence" value="ECO:0007669"/>
    <property type="project" value="UniProtKB-EC"/>
</dbReference>
<dbReference type="STRING" id="1202540.A357_0117"/>
<feature type="domain" description="Methionyl/Leucyl tRNA synthetase" evidence="11">
    <location>
        <begin position="32"/>
        <end position="162"/>
    </location>
</feature>
<evidence type="ECO:0000259" key="11">
    <source>
        <dbReference type="Pfam" id="PF09334"/>
    </source>
</evidence>
<evidence type="ECO:0000256" key="7">
    <source>
        <dbReference type="ARBA" id="ARBA00023146"/>
    </source>
</evidence>
<dbReference type="SUPFAM" id="SSF52374">
    <property type="entry name" value="Nucleotidylyl transferase"/>
    <property type="match status" value="1"/>
</dbReference>
<feature type="domain" description="Aminoacyl-tRNA synthetase class Ia" evidence="10">
    <location>
        <begin position="448"/>
        <end position="485"/>
    </location>
</feature>
<dbReference type="RefSeq" id="WP_014887625.1">
    <property type="nucleotide sequence ID" value="NC_018418.1"/>
</dbReference>
<dbReference type="PRINTS" id="PR00985">
    <property type="entry name" value="TRNASYNTHLEU"/>
</dbReference>
<evidence type="ECO:0000256" key="2">
    <source>
        <dbReference type="ARBA" id="ARBA00013164"/>
    </source>
</evidence>
<evidence type="ECO:0000313" key="13">
    <source>
        <dbReference type="Proteomes" id="UP000003935"/>
    </source>
</evidence>
<dbReference type="AlphaFoldDB" id="J3VQU5"/>
<dbReference type="PATRIC" id="fig|1202540.3.peg.100"/>
<dbReference type="PANTHER" id="PTHR43740">
    <property type="entry name" value="LEUCYL-TRNA SYNTHETASE"/>
    <property type="match status" value="1"/>
</dbReference>
<evidence type="ECO:0000256" key="4">
    <source>
        <dbReference type="ARBA" id="ARBA00022741"/>
    </source>
</evidence>
<keyword evidence="7 9" id="KW-0030">Aminoacyl-tRNA synthetase</keyword>
<dbReference type="Pfam" id="PF09334">
    <property type="entry name" value="tRNA-synt_1g"/>
    <property type="match status" value="1"/>
</dbReference>
<dbReference type="GO" id="GO:0005829">
    <property type="term" value="C:cytosol"/>
    <property type="evidence" value="ECO:0007669"/>
    <property type="project" value="TreeGrafter"/>
</dbReference>
<name>J3VQU5_CARRU</name>
<dbReference type="Pfam" id="PF00133">
    <property type="entry name" value="tRNA-synt_1"/>
    <property type="match status" value="1"/>
</dbReference>
<dbReference type="PANTHER" id="PTHR43740:SF2">
    <property type="entry name" value="LEUCINE--TRNA LIGASE, MITOCHONDRIAL"/>
    <property type="match status" value="1"/>
</dbReference>
<comment type="catalytic activity">
    <reaction evidence="8">
        <text>tRNA(Leu) + L-leucine + ATP = L-leucyl-tRNA(Leu) + AMP + diphosphate</text>
        <dbReference type="Rhea" id="RHEA:11688"/>
        <dbReference type="Rhea" id="RHEA-COMP:9613"/>
        <dbReference type="Rhea" id="RHEA-COMP:9622"/>
        <dbReference type="ChEBI" id="CHEBI:30616"/>
        <dbReference type="ChEBI" id="CHEBI:33019"/>
        <dbReference type="ChEBI" id="CHEBI:57427"/>
        <dbReference type="ChEBI" id="CHEBI:78442"/>
        <dbReference type="ChEBI" id="CHEBI:78494"/>
        <dbReference type="ChEBI" id="CHEBI:456215"/>
        <dbReference type="EC" id="6.1.1.4"/>
    </reaction>
</comment>
<evidence type="ECO:0000259" key="10">
    <source>
        <dbReference type="Pfam" id="PF00133"/>
    </source>
</evidence>
<evidence type="ECO:0000256" key="8">
    <source>
        <dbReference type="ARBA" id="ARBA00047469"/>
    </source>
</evidence>
<evidence type="ECO:0000313" key="12">
    <source>
        <dbReference type="EMBL" id="AFP84326.1"/>
    </source>
</evidence>
<dbReference type="PROSITE" id="PS00178">
    <property type="entry name" value="AA_TRNA_LIGASE_I"/>
    <property type="match status" value="1"/>
</dbReference>
<dbReference type="InterPro" id="IPR001412">
    <property type="entry name" value="aa-tRNA-synth_I_CS"/>
</dbReference>
<accession>J3VQU5</accession>
<gene>
    <name evidence="12" type="primary">leuS</name>
    <name evidence="12" type="ORF">A357_0117</name>
</gene>
<dbReference type="Gene3D" id="1.10.730.10">
    <property type="entry name" value="Isoleucyl-tRNA Synthetase, Domain 1"/>
    <property type="match status" value="1"/>
</dbReference>
<dbReference type="InterPro" id="IPR002300">
    <property type="entry name" value="aa-tRNA-synth_Ia"/>
</dbReference>
<dbReference type="EC" id="6.1.1.4" evidence="2"/>
<evidence type="ECO:0000256" key="5">
    <source>
        <dbReference type="ARBA" id="ARBA00022840"/>
    </source>
</evidence>
<dbReference type="HOGENOM" id="CLU_432575_0_0_6"/>
<dbReference type="InterPro" id="IPR014729">
    <property type="entry name" value="Rossmann-like_a/b/a_fold"/>
</dbReference>
<keyword evidence="3 9" id="KW-0436">Ligase</keyword>